<feature type="domain" description="Ig-like" evidence="17">
    <location>
        <begin position="200"/>
        <end position="272"/>
    </location>
</feature>
<dbReference type="SMART" id="SM00409">
    <property type="entry name" value="IG"/>
    <property type="match status" value="3"/>
</dbReference>
<evidence type="ECO:0000256" key="4">
    <source>
        <dbReference type="ARBA" id="ARBA00022729"/>
    </source>
</evidence>
<evidence type="ECO:0000256" key="7">
    <source>
        <dbReference type="ARBA" id="ARBA00022989"/>
    </source>
</evidence>
<dbReference type="PRINTS" id="PR01537">
    <property type="entry name" value="INTRLKN1R1F"/>
</dbReference>
<dbReference type="SMART" id="SM00408">
    <property type="entry name" value="IGc2"/>
    <property type="match status" value="2"/>
</dbReference>
<keyword evidence="19" id="KW-1185">Reference proteome</keyword>
<dbReference type="InterPro" id="IPR007110">
    <property type="entry name" value="Ig-like_dom"/>
</dbReference>
<dbReference type="GO" id="GO:0016020">
    <property type="term" value="C:membrane"/>
    <property type="evidence" value="ECO:0007669"/>
    <property type="project" value="UniProtKB-SubCell"/>
</dbReference>
<dbReference type="InterPro" id="IPR000157">
    <property type="entry name" value="TIR_dom"/>
</dbReference>
<evidence type="ECO:0000313" key="18">
    <source>
        <dbReference type="EMBL" id="CAH2223261.1"/>
    </source>
</evidence>
<dbReference type="Pfam" id="PF07679">
    <property type="entry name" value="I-set"/>
    <property type="match status" value="1"/>
</dbReference>
<evidence type="ECO:0000256" key="8">
    <source>
        <dbReference type="ARBA" id="ARBA00023027"/>
    </source>
</evidence>
<dbReference type="InterPro" id="IPR013783">
    <property type="entry name" value="Ig-like_fold"/>
</dbReference>
<keyword evidence="6" id="KW-0378">Hydrolase</keyword>
<evidence type="ECO:0000256" key="3">
    <source>
        <dbReference type="ARBA" id="ARBA00022692"/>
    </source>
</evidence>
<reference evidence="18" key="1">
    <citation type="submission" date="2022-03" db="EMBL/GenBank/DDBJ databases">
        <authorList>
            <person name="Alioto T."/>
            <person name="Alioto T."/>
            <person name="Gomez Garrido J."/>
        </authorList>
    </citation>
    <scope>NUCLEOTIDE SEQUENCE</scope>
</reference>
<keyword evidence="14" id="KW-0393">Immunoglobulin domain</keyword>
<keyword evidence="13" id="KW-0395">Inflammatory response</keyword>
<dbReference type="PANTHER" id="PTHR11890">
    <property type="entry name" value="INTERLEUKIN-1 RECEPTOR FAMILY MEMBER"/>
    <property type="match status" value="1"/>
</dbReference>
<evidence type="ECO:0000256" key="1">
    <source>
        <dbReference type="ARBA" id="ARBA00004479"/>
    </source>
</evidence>
<dbReference type="PROSITE" id="PS50104">
    <property type="entry name" value="TIR"/>
    <property type="match status" value="1"/>
</dbReference>
<evidence type="ECO:0000256" key="11">
    <source>
        <dbReference type="ARBA" id="ARBA00023170"/>
    </source>
</evidence>
<keyword evidence="9 15" id="KW-0472">Membrane</keyword>
<dbReference type="Gene3D" id="2.60.40.10">
    <property type="entry name" value="Immunoglobulins"/>
    <property type="match status" value="3"/>
</dbReference>
<dbReference type="SUPFAM" id="SSF48726">
    <property type="entry name" value="Immunoglobulin"/>
    <property type="match status" value="3"/>
</dbReference>
<dbReference type="InterPro" id="IPR004076">
    <property type="entry name" value="IL-1_rcpt_I-typ"/>
</dbReference>
<keyword evidence="11 18" id="KW-0675">Receptor</keyword>
<keyword evidence="3 15" id="KW-0812">Transmembrane</keyword>
<dbReference type="PANTHER" id="PTHR11890:SF26">
    <property type="entry name" value="INTERLEUKIN-1 RECEPTOR TYPE 1"/>
    <property type="match status" value="1"/>
</dbReference>
<dbReference type="GO" id="GO:0016787">
    <property type="term" value="F:hydrolase activity"/>
    <property type="evidence" value="ECO:0007669"/>
    <property type="project" value="UniProtKB-KW"/>
</dbReference>
<feature type="domain" description="TIR" evidence="16">
    <location>
        <begin position="447"/>
        <end position="599"/>
    </location>
</feature>
<evidence type="ECO:0000259" key="16">
    <source>
        <dbReference type="PROSITE" id="PS50104"/>
    </source>
</evidence>
<evidence type="ECO:0000256" key="10">
    <source>
        <dbReference type="ARBA" id="ARBA00023157"/>
    </source>
</evidence>
<dbReference type="PRINTS" id="PR01538">
    <property type="entry name" value="INTRLEUKN1R1"/>
</dbReference>
<organism evidence="18 19">
    <name type="scientific">Pelobates cultripes</name>
    <name type="common">Western spadefoot toad</name>
    <dbReference type="NCBI Taxonomy" id="61616"/>
    <lineage>
        <taxon>Eukaryota</taxon>
        <taxon>Metazoa</taxon>
        <taxon>Chordata</taxon>
        <taxon>Craniata</taxon>
        <taxon>Vertebrata</taxon>
        <taxon>Euteleostomi</taxon>
        <taxon>Amphibia</taxon>
        <taxon>Batrachia</taxon>
        <taxon>Anura</taxon>
        <taxon>Pelobatoidea</taxon>
        <taxon>Pelobatidae</taxon>
        <taxon>Pelobates</taxon>
    </lineage>
</organism>
<evidence type="ECO:0000256" key="6">
    <source>
        <dbReference type="ARBA" id="ARBA00022801"/>
    </source>
</evidence>
<dbReference type="GO" id="GO:0004909">
    <property type="term" value="F:interleukin-1, type I, activating receptor activity"/>
    <property type="evidence" value="ECO:0007669"/>
    <property type="project" value="InterPro"/>
</dbReference>
<feature type="transmembrane region" description="Helical" evidence="15">
    <location>
        <begin position="402"/>
        <end position="425"/>
    </location>
</feature>
<dbReference type="InterPro" id="IPR015621">
    <property type="entry name" value="IL-1_rcpt_fam"/>
</dbReference>
<evidence type="ECO:0000256" key="5">
    <source>
        <dbReference type="ARBA" id="ARBA00022737"/>
    </source>
</evidence>
<gene>
    <name evidence="18" type="ORF">PECUL_23A020061</name>
</gene>
<dbReference type="Pfam" id="PF01582">
    <property type="entry name" value="TIR"/>
    <property type="match status" value="1"/>
</dbReference>
<dbReference type="InterPro" id="IPR004074">
    <property type="entry name" value="IL-1_rcpt_I/II-typ"/>
</dbReference>
<keyword evidence="10" id="KW-1015">Disulfide bond</keyword>
<comment type="subcellular location">
    <subcellularLocation>
        <location evidence="1">Membrane</location>
        <topology evidence="1">Single-pass type I membrane protein</topology>
    </subcellularLocation>
</comment>
<dbReference type="AlphaFoldDB" id="A0AAD1R3M8"/>
<dbReference type="InterPro" id="IPR035897">
    <property type="entry name" value="Toll_tir_struct_dom_sf"/>
</dbReference>
<dbReference type="GO" id="GO:0006954">
    <property type="term" value="P:inflammatory response"/>
    <property type="evidence" value="ECO:0007669"/>
    <property type="project" value="UniProtKB-KW"/>
</dbReference>
<evidence type="ECO:0000259" key="17">
    <source>
        <dbReference type="PROSITE" id="PS50835"/>
    </source>
</evidence>
<feature type="domain" description="Ig-like" evidence="17">
    <location>
        <begin position="62"/>
        <end position="176"/>
    </location>
</feature>
<keyword evidence="5" id="KW-0677">Repeat</keyword>
<dbReference type="Gene3D" id="3.40.50.10140">
    <property type="entry name" value="Toll/interleukin-1 receptor homology (TIR) domain"/>
    <property type="match status" value="1"/>
</dbReference>
<dbReference type="Proteomes" id="UP001295444">
    <property type="component" value="Chromosome 01"/>
</dbReference>
<dbReference type="EMBL" id="OW240912">
    <property type="protein sequence ID" value="CAH2223261.1"/>
    <property type="molecule type" value="Genomic_DNA"/>
</dbReference>
<proteinExistence type="inferred from homology"/>
<keyword evidence="8" id="KW-0520">NAD</keyword>
<keyword evidence="4" id="KW-0732">Signal</keyword>
<dbReference type="FunFam" id="3.40.50.10140:FF:000002">
    <property type="entry name" value="Interleukin 1 receptor accessory protein"/>
    <property type="match status" value="1"/>
</dbReference>
<dbReference type="PRINTS" id="PR01536">
    <property type="entry name" value="INTRLKN1R12F"/>
</dbReference>
<dbReference type="SUPFAM" id="SSF52200">
    <property type="entry name" value="Toll/Interleukin receptor TIR domain"/>
    <property type="match status" value="1"/>
</dbReference>
<protein>
    <submittedName>
        <fullName evidence="18">Interleukin-1 receptor type 1 isoform X1</fullName>
    </submittedName>
</protein>
<dbReference type="PROSITE" id="PS50835">
    <property type="entry name" value="IG_LIKE"/>
    <property type="match status" value="2"/>
</dbReference>
<evidence type="ECO:0000256" key="15">
    <source>
        <dbReference type="SAM" id="Phobius"/>
    </source>
</evidence>
<sequence length="620" mass="71284">MSKSAASLPLRKRAISNLIHRTCRQTARVPLWTKTTVSLSGPFQDLPNPRTASPQSMVNRMPLTLYTFLLTLTFLASSKSVEICKDEGINFERTYVADGQPVYVTCPLILELTELNFNISWYRNDSQIQMSFDNKLRVHQDENLLKFIPASLEDSEYYMCIIRNTTHCFQKLVKLEVFKYDDGLCYSSSALYVFKDLMVQTINIRCPDLENYIDAKSRKLKWFKDCTPLASNTDKYFSVDIFLTINNVTQQDEGKYTCEASFYYNGASYTISRTGDLVLKALPIQSSPAIIRPTNNILTVELGSPVSLVCEVLYKKKVFEVDFIYWSFDDNWIDDYDGFNERVIIGLPYNKTTDEGYVSILELNFTEVKKDDYGRKFICTAYTGVNPIAYVMLKHPDPNLQGFLIAFFLSLVFVVIILLILFKIFKVDVVLFCRSVSLSKASLKDGKFYDAYIMYPKDTKGTSSFTMDVFVLKVLPEVLERQCSYRLFIFGRDDIPGQATVDAIDEAIAKSRRLILVLGNTSKGLENDFEQQIAMYDALIRNKIKVILVEVEKISDYSNMPESIKYIKQKQGVVRWKGEFTEAKLSPKTKFWKNIRYLMPPEQHQLSKDSNYITSEDVDV</sequence>
<dbReference type="InterPro" id="IPR013098">
    <property type="entry name" value="Ig_I-set"/>
</dbReference>
<evidence type="ECO:0000256" key="9">
    <source>
        <dbReference type="ARBA" id="ARBA00023136"/>
    </source>
</evidence>
<evidence type="ECO:0000256" key="12">
    <source>
        <dbReference type="ARBA" id="ARBA00023180"/>
    </source>
</evidence>
<keyword evidence="12" id="KW-0325">Glycoprotein</keyword>
<accession>A0AAD1R3M8</accession>
<evidence type="ECO:0000256" key="2">
    <source>
        <dbReference type="ARBA" id="ARBA00009752"/>
    </source>
</evidence>
<evidence type="ECO:0000313" key="19">
    <source>
        <dbReference type="Proteomes" id="UP001295444"/>
    </source>
</evidence>
<name>A0AAD1R3M8_PELCU</name>
<evidence type="ECO:0000256" key="13">
    <source>
        <dbReference type="ARBA" id="ARBA00023198"/>
    </source>
</evidence>
<dbReference type="InterPro" id="IPR003598">
    <property type="entry name" value="Ig_sub2"/>
</dbReference>
<dbReference type="InterPro" id="IPR036179">
    <property type="entry name" value="Ig-like_dom_sf"/>
</dbReference>
<keyword evidence="7 15" id="KW-1133">Transmembrane helix</keyword>
<dbReference type="InterPro" id="IPR003599">
    <property type="entry name" value="Ig_sub"/>
</dbReference>
<dbReference type="FunFam" id="2.60.40.10:FF:000188">
    <property type="entry name" value="Interleukin-1 receptor accessory protein-like 1"/>
    <property type="match status" value="1"/>
</dbReference>
<evidence type="ECO:0000256" key="14">
    <source>
        <dbReference type="ARBA" id="ARBA00023319"/>
    </source>
</evidence>
<comment type="similarity">
    <text evidence="2">Belongs to the interleukin-1 receptor family.</text>
</comment>
<dbReference type="SMART" id="SM00255">
    <property type="entry name" value="TIR"/>
    <property type="match status" value="1"/>
</dbReference>